<dbReference type="CDD" id="cd03352">
    <property type="entry name" value="LbH_LpxD"/>
    <property type="match status" value="1"/>
</dbReference>
<dbReference type="Gene3D" id="3.40.1390.10">
    <property type="entry name" value="MurE/MurF, N-terminal domain"/>
    <property type="match status" value="1"/>
</dbReference>
<dbReference type="PANTHER" id="PTHR43378:SF2">
    <property type="entry name" value="UDP-3-O-ACYLGLUCOSAMINE N-ACYLTRANSFERASE 1, MITOCHONDRIAL-RELATED"/>
    <property type="match status" value="1"/>
</dbReference>
<proteinExistence type="predicted"/>
<evidence type="ECO:0000313" key="9">
    <source>
        <dbReference type="Proteomes" id="UP000248745"/>
    </source>
</evidence>
<organism evidence="8 9">
    <name type="scientific">Taibaiella soli</name>
    <dbReference type="NCBI Taxonomy" id="1649169"/>
    <lineage>
        <taxon>Bacteria</taxon>
        <taxon>Pseudomonadati</taxon>
        <taxon>Bacteroidota</taxon>
        <taxon>Chitinophagia</taxon>
        <taxon>Chitinophagales</taxon>
        <taxon>Chitinophagaceae</taxon>
        <taxon>Taibaiella</taxon>
    </lineage>
</organism>
<keyword evidence="9" id="KW-1185">Reference proteome</keyword>
<feature type="domain" description="UDP-3-O-[3-hydroxymyristoyl] glucosamine N-acyltransferase non-repeat region" evidence="7">
    <location>
        <begin position="29"/>
        <end position="91"/>
    </location>
</feature>
<dbReference type="GO" id="GO:0016020">
    <property type="term" value="C:membrane"/>
    <property type="evidence" value="ECO:0007669"/>
    <property type="project" value="GOC"/>
</dbReference>
<dbReference type="Pfam" id="PF00132">
    <property type="entry name" value="Hexapep"/>
    <property type="match status" value="2"/>
</dbReference>
<accession>A0A2W2AL89</accession>
<keyword evidence="1" id="KW-0444">Lipid biosynthesis</keyword>
<dbReference type="Gene3D" id="2.160.10.10">
    <property type="entry name" value="Hexapeptide repeat proteins"/>
    <property type="match status" value="1"/>
</dbReference>
<evidence type="ECO:0000313" key="8">
    <source>
        <dbReference type="EMBL" id="PZF73070.1"/>
    </source>
</evidence>
<evidence type="ECO:0000256" key="2">
    <source>
        <dbReference type="ARBA" id="ARBA00022556"/>
    </source>
</evidence>
<dbReference type="InterPro" id="IPR001451">
    <property type="entry name" value="Hexapep"/>
</dbReference>
<dbReference type="GO" id="GO:0009245">
    <property type="term" value="P:lipid A biosynthetic process"/>
    <property type="evidence" value="ECO:0007669"/>
    <property type="project" value="UniProtKB-KW"/>
</dbReference>
<dbReference type="GO" id="GO:0016410">
    <property type="term" value="F:N-acyltransferase activity"/>
    <property type="evidence" value="ECO:0007669"/>
    <property type="project" value="InterPro"/>
</dbReference>
<keyword evidence="2" id="KW-0441">Lipid A biosynthesis</keyword>
<dbReference type="InterPro" id="IPR020573">
    <property type="entry name" value="UDP_GlcNAc_AcTrfase_non-rep"/>
</dbReference>
<gene>
    <name evidence="8" type="ORF">DN068_09355</name>
</gene>
<name>A0A2W2AL89_9BACT</name>
<dbReference type="SUPFAM" id="SSF51161">
    <property type="entry name" value="Trimeric LpxA-like enzymes"/>
    <property type="match status" value="1"/>
</dbReference>
<dbReference type="RefSeq" id="WP_110998648.1">
    <property type="nucleotide sequence ID" value="NZ_QKTW01000015.1"/>
</dbReference>
<evidence type="ECO:0000256" key="3">
    <source>
        <dbReference type="ARBA" id="ARBA00022679"/>
    </source>
</evidence>
<dbReference type="EMBL" id="QKTW01000015">
    <property type="protein sequence ID" value="PZF73070.1"/>
    <property type="molecule type" value="Genomic_DNA"/>
</dbReference>
<protein>
    <submittedName>
        <fullName evidence="8">UDP-3-O-(3-hydroxymyristoyl)glucosamine N-acyltransferase</fullName>
    </submittedName>
</protein>
<sequence>MKFEQPVSVTWIAEFIGAKLVGNQSQMATGLNEIHKVTNGDISFVDFEKYYSKCLNSAATVIIINKEVDCPEGKTLLVINDPFTAYVKLVKHFRPFEPSNKLISDSSLIGEDTIIQPGVFVGNHVRIGRNCIIHPNVTIYDHAVIGDNVIIHAGTVIGADAFYFKRRKDRAVQYDKLESCGRVIIEDDVEIGASCTIDKGVSGDTIIGQGTKLDNQIHIGHGAVIGKNCLFAAQVGIAGKAIIEDEVILWGQVGVNKDLVIGKGAVVYAQSGVPASLEGGKIYFGSPVEEAREKMKELNWIKRIPQLWDKVHRDSEEG</sequence>
<dbReference type="OrthoDB" id="9784739at2"/>
<keyword evidence="6 8" id="KW-0012">Acyltransferase</keyword>
<dbReference type="AlphaFoldDB" id="A0A2W2AL89"/>
<dbReference type="InterPro" id="IPR007691">
    <property type="entry name" value="LpxD"/>
</dbReference>
<dbReference type="NCBIfam" id="NF002060">
    <property type="entry name" value="PRK00892.1"/>
    <property type="match status" value="1"/>
</dbReference>
<reference evidence="8 9" key="1">
    <citation type="submission" date="2018-06" db="EMBL/GenBank/DDBJ databases">
        <title>Mucibacter soli gen. nov., sp. nov., a new member of the family Chitinophagaceae producing mucin.</title>
        <authorList>
            <person name="Kim M.-K."/>
            <person name="Park S."/>
            <person name="Kim T.-S."/>
            <person name="Joung Y."/>
            <person name="Han J.-H."/>
            <person name="Kim S.B."/>
        </authorList>
    </citation>
    <scope>NUCLEOTIDE SEQUENCE [LARGE SCALE GENOMIC DNA]</scope>
    <source>
        <strain evidence="8 9">R1-15</strain>
    </source>
</reference>
<keyword evidence="3 8" id="KW-0808">Transferase</keyword>
<keyword evidence="5" id="KW-0443">Lipid metabolism</keyword>
<evidence type="ECO:0000259" key="7">
    <source>
        <dbReference type="Pfam" id="PF04613"/>
    </source>
</evidence>
<dbReference type="InterPro" id="IPR011004">
    <property type="entry name" value="Trimer_LpxA-like_sf"/>
</dbReference>
<dbReference type="PANTHER" id="PTHR43378">
    <property type="entry name" value="UDP-3-O-ACYLGLUCOSAMINE N-ACYLTRANSFERASE"/>
    <property type="match status" value="1"/>
</dbReference>
<evidence type="ECO:0000256" key="4">
    <source>
        <dbReference type="ARBA" id="ARBA00022737"/>
    </source>
</evidence>
<dbReference type="Pfam" id="PF14602">
    <property type="entry name" value="Hexapep_2"/>
    <property type="match status" value="1"/>
</dbReference>
<evidence type="ECO:0000256" key="1">
    <source>
        <dbReference type="ARBA" id="ARBA00022516"/>
    </source>
</evidence>
<keyword evidence="4" id="KW-0677">Repeat</keyword>
<evidence type="ECO:0000256" key="6">
    <source>
        <dbReference type="ARBA" id="ARBA00023315"/>
    </source>
</evidence>
<dbReference type="Pfam" id="PF04613">
    <property type="entry name" value="LpxD"/>
    <property type="match status" value="1"/>
</dbReference>
<evidence type="ECO:0000256" key="5">
    <source>
        <dbReference type="ARBA" id="ARBA00023098"/>
    </source>
</evidence>
<dbReference type="Proteomes" id="UP000248745">
    <property type="component" value="Unassembled WGS sequence"/>
</dbReference>
<comment type="caution">
    <text evidence="8">The sequence shown here is derived from an EMBL/GenBank/DDBJ whole genome shotgun (WGS) entry which is preliminary data.</text>
</comment>